<dbReference type="AlphaFoldDB" id="A0A1M5LPB3"/>
<keyword evidence="1" id="KW-0472">Membrane</keyword>
<evidence type="ECO:0000259" key="2">
    <source>
        <dbReference type="Pfam" id="PF09835"/>
    </source>
</evidence>
<proteinExistence type="predicted"/>
<dbReference type="PANTHER" id="PTHR35102:SF1">
    <property type="entry name" value="E3 UBIQUITIN-PROTEIN LIGASE"/>
    <property type="match status" value="1"/>
</dbReference>
<evidence type="ECO:0000256" key="1">
    <source>
        <dbReference type="SAM" id="Phobius"/>
    </source>
</evidence>
<reference evidence="3 4" key="1">
    <citation type="submission" date="2016-11" db="EMBL/GenBank/DDBJ databases">
        <authorList>
            <person name="Jaros S."/>
            <person name="Januszkiewicz K."/>
            <person name="Wedrychowicz H."/>
        </authorList>
    </citation>
    <scope>NUCLEOTIDE SEQUENCE [LARGE SCALE GENOMIC DNA]</scope>
    <source>
        <strain evidence="3 4">CGMCC 1.7049</strain>
    </source>
</reference>
<dbReference type="PANTHER" id="PTHR35102">
    <property type="entry name" value="E3 UBIQUITIN-PROTEIN LIGASE"/>
    <property type="match status" value="1"/>
</dbReference>
<evidence type="ECO:0000313" key="3">
    <source>
        <dbReference type="EMBL" id="SHG66927.1"/>
    </source>
</evidence>
<keyword evidence="4" id="KW-1185">Reference proteome</keyword>
<accession>A0A1M5LPB3</accession>
<dbReference type="EMBL" id="FQWZ01000002">
    <property type="protein sequence ID" value="SHG66927.1"/>
    <property type="molecule type" value="Genomic_DNA"/>
</dbReference>
<sequence>MNTAAPKPGLWARSRNVVLEQLRRGITPHQLALTVAVSSALALFPALGTTTLLCLAAGAALRLNHPLMQLVNYLLSGVQLLLILPLWKAGQWLGAPAFSLSLDEVKARVEAAPWQALADFGGVMLGGIGFWAICAPVWVALVYAITRPLFTAAVARRLAAAAEAAAGPPAA</sequence>
<organism evidence="3 4">
    <name type="scientific">Hydrocarboniphaga daqingensis</name>
    <dbReference type="NCBI Taxonomy" id="490188"/>
    <lineage>
        <taxon>Bacteria</taxon>
        <taxon>Pseudomonadati</taxon>
        <taxon>Pseudomonadota</taxon>
        <taxon>Gammaproteobacteria</taxon>
        <taxon>Nevskiales</taxon>
        <taxon>Nevskiaceae</taxon>
        <taxon>Hydrocarboniphaga</taxon>
    </lineage>
</organism>
<feature type="transmembrane region" description="Helical" evidence="1">
    <location>
        <begin position="123"/>
        <end position="146"/>
    </location>
</feature>
<evidence type="ECO:0000313" key="4">
    <source>
        <dbReference type="Proteomes" id="UP000199758"/>
    </source>
</evidence>
<dbReference type="Proteomes" id="UP000199758">
    <property type="component" value="Unassembled WGS sequence"/>
</dbReference>
<keyword evidence="1" id="KW-0812">Transmembrane</keyword>
<dbReference type="STRING" id="490188.SAMN04488068_1020"/>
<feature type="transmembrane region" description="Helical" evidence="1">
    <location>
        <begin position="70"/>
        <end position="87"/>
    </location>
</feature>
<dbReference type="RefSeq" id="WP_072894834.1">
    <property type="nucleotide sequence ID" value="NZ_FQWZ01000002.1"/>
</dbReference>
<protein>
    <submittedName>
        <fullName evidence="3">Uncharacterized conserved protein, DUF2062 family</fullName>
    </submittedName>
</protein>
<feature type="transmembrane region" description="Helical" evidence="1">
    <location>
        <begin position="31"/>
        <end position="58"/>
    </location>
</feature>
<keyword evidence="1" id="KW-1133">Transmembrane helix</keyword>
<dbReference type="InterPro" id="IPR018639">
    <property type="entry name" value="DUF2062"/>
</dbReference>
<gene>
    <name evidence="3" type="ORF">SAMN04488068_1020</name>
</gene>
<feature type="domain" description="DUF2062" evidence="2">
    <location>
        <begin position="15"/>
        <end position="157"/>
    </location>
</feature>
<name>A0A1M5LPB3_9GAMM</name>
<dbReference type="Pfam" id="PF09835">
    <property type="entry name" value="DUF2062"/>
    <property type="match status" value="1"/>
</dbReference>